<evidence type="ECO:0000256" key="1">
    <source>
        <dbReference type="ARBA" id="ARBA00009477"/>
    </source>
</evidence>
<feature type="signal peptide" evidence="4">
    <location>
        <begin position="1"/>
        <end position="17"/>
    </location>
</feature>
<dbReference type="Gene3D" id="1.10.287.470">
    <property type="entry name" value="Helix hairpin bin"/>
    <property type="match status" value="1"/>
</dbReference>
<dbReference type="PANTHER" id="PTHR30097">
    <property type="entry name" value="CATION EFFLUX SYSTEM PROTEIN CUSB"/>
    <property type="match status" value="1"/>
</dbReference>
<dbReference type="GO" id="GO:0016020">
    <property type="term" value="C:membrane"/>
    <property type="evidence" value="ECO:0007669"/>
    <property type="project" value="InterPro"/>
</dbReference>
<keyword evidence="4" id="KW-0732">Signal</keyword>
<dbReference type="PANTHER" id="PTHR30097:SF15">
    <property type="entry name" value="CATION EFFLUX SYSTEM PROTEIN CUSB"/>
    <property type="match status" value="1"/>
</dbReference>
<proteinExistence type="inferred from homology"/>
<name>A0A6M1SQV0_9BACT</name>
<keyword evidence="2" id="KW-0813">Transport</keyword>
<dbReference type="InterPro" id="IPR006143">
    <property type="entry name" value="RND_pump_MFP"/>
</dbReference>
<dbReference type="GO" id="GO:0022857">
    <property type="term" value="F:transmembrane transporter activity"/>
    <property type="evidence" value="ECO:0007669"/>
    <property type="project" value="InterPro"/>
</dbReference>
<evidence type="ECO:0000256" key="3">
    <source>
        <dbReference type="SAM" id="MobiDB-lite"/>
    </source>
</evidence>
<dbReference type="FunFam" id="2.40.420.20:FF:000006">
    <property type="entry name" value="RND family efflux transporter MFP subunit"/>
    <property type="match status" value="1"/>
</dbReference>
<comment type="similarity">
    <text evidence="1">Belongs to the membrane fusion protein (MFP) (TC 8.A.1) family.</text>
</comment>
<comment type="caution">
    <text evidence="6">The sequence shown here is derived from an EMBL/GenBank/DDBJ whole genome shotgun (WGS) entry which is preliminary data.</text>
</comment>
<dbReference type="InterPro" id="IPR058649">
    <property type="entry name" value="CzcB_C"/>
</dbReference>
<evidence type="ECO:0000259" key="5">
    <source>
        <dbReference type="Pfam" id="PF25975"/>
    </source>
</evidence>
<dbReference type="PROSITE" id="PS51257">
    <property type="entry name" value="PROKAR_LIPOPROTEIN"/>
    <property type="match status" value="1"/>
</dbReference>
<gene>
    <name evidence="6" type="ORF">G3570_00490</name>
</gene>
<dbReference type="Gene3D" id="2.40.30.170">
    <property type="match status" value="1"/>
</dbReference>
<feature type="compositionally biased region" description="Basic and acidic residues" evidence="3">
    <location>
        <begin position="24"/>
        <end position="38"/>
    </location>
</feature>
<sequence length="550" mass="60225">MKRLITLIILCTSLVMAGCGGAGDEAHSHGEEGDHTHEPTTQQAGEDHGHSHDGESDHSHGDGEPRLEGAGVITQWTDKTELFMEYPELIVGQEATFAVHLTRLSDFQPISESEVQFVFSSERGNEGALTETEVQIPGIYGPDVVFERAGRYDLTIIIQGMVDDTLQVNGIPVYDSAEDVPATHGEEDPNLITFLKEQQWKIPFATQEVGRHTLSESVDAHGELKPVQSKEVVVSAPFSGIILSSANQRLPIEGQSINKGMSLVQLNPSIQSADGENYAQQFINAQSQLSLAGKNLERSKRLFEKEAIPELELEKARIEYRQALTQFQTINEIAQIDTASVDTYGESGGSYRFEMKAPISGTVIESFIRPGMQIKAGEPLLKIADLSKMWLSVHVPAAERNAIQNPGDAVFYVQGNEKMYGMDEVNGRLISAGKQVDPQTRTLSLLYEIDNKEGLHSGLFVTAEIDTDQKENVIAIPESALIEEEGNFVVYVHVAGESFEKRAITTGIINRGWVEVLSGLNEGEHIVTTNAYQVKLASLSSEAPAHGHTH</sequence>
<dbReference type="InterPro" id="IPR051909">
    <property type="entry name" value="MFP_Cation_Efflux"/>
</dbReference>
<evidence type="ECO:0000256" key="4">
    <source>
        <dbReference type="SAM" id="SignalP"/>
    </source>
</evidence>
<dbReference type="NCBIfam" id="TIGR01730">
    <property type="entry name" value="RND_mfp"/>
    <property type="match status" value="1"/>
</dbReference>
<evidence type="ECO:0000256" key="2">
    <source>
        <dbReference type="ARBA" id="ARBA00022448"/>
    </source>
</evidence>
<dbReference type="SUPFAM" id="SSF111369">
    <property type="entry name" value="HlyD-like secretion proteins"/>
    <property type="match status" value="1"/>
</dbReference>
<keyword evidence="7" id="KW-1185">Reference proteome</keyword>
<dbReference type="GO" id="GO:0030288">
    <property type="term" value="C:outer membrane-bounded periplasmic space"/>
    <property type="evidence" value="ECO:0007669"/>
    <property type="project" value="TreeGrafter"/>
</dbReference>
<reference evidence="6 7" key="1">
    <citation type="submission" date="2020-02" db="EMBL/GenBank/DDBJ databases">
        <title>Balneolaceae bacterium YR4-1, complete genome.</title>
        <authorList>
            <person name="Li Y."/>
            <person name="Wu S."/>
        </authorList>
    </citation>
    <scope>NUCLEOTIDE SEQUENCE [LARGE SCALE GENOMIC DNA]</scope>
    <source>
        <strain evidence="6 7">YR4-1</strain>
    </source>
</reference>
<dbReference type="AlphaFoldDB" id="A0A6M1SQV0"/>
<dbReference type="Gene3D" id="2.40.50.100">
    <property type="match status" value="1"/>
</dbReference>
<dbReference type="Proteomes" id="UP000473278">
    <property type="component" value="Unassembled WGS sequence"/>
</dbReference>
<feature type="compositionally biased region" description="Basic and acidic residues" evidence="3">
    <location>
        <begin position="45"/>
        <end position="67"/>
    </location>
</feature>
<evidence type="ECO:0000313" key="7">
    <source>
        <dbReference type="Proteomes" id="UP000473278"/>
    </source>
</evidence>
<protein>
    <submittedName>
        <fullName evidence="6">Efflux RND transporter periplasmic adaptor subunit</fullName>
    </submittedName>
</protein>
<dbReference type="Pfam" id="PF25975">
    <property type="entry name" value="CzcB_C"/>
    <property type="match status" value="1"/>
</dbReference>
<dbReference type="Gene3D" id="2.40.420.20">
    <property type="match status" value="1"/>
</dbReference>
<dbReference type="GO" id="GO:0015679">
    <property type="term" value="P:plasma membrane copper ion transport"/>
    <property type="evidence" value="ECO:0007669"/>
    <property type="project" value="TreeGrafter"/>
</dbReference>
<accession>A0A6M1SQV0</accession>
<feature type="region of interest" description="Disordered" evidence="3">
    <location>
        <begin position="23"/>
        <end position="68"/>
    </location>
</feature>
<feature type="chain" id="PRO_5026832895" evidence="4">
    <location>
        <begin position="18"/>
        <end position="550"/>
    </location>
</feature>
<dbReference type="GO" id="GO:0060003">
    <property type="term" value="P:copper ion export"/>
    <property type="evidence" value="ECO:0007669"/>
    <property type="project" value="TreeGrafter"/>
</dbReference>
<dbReference type="GO" id="GO:0046914">
    <property type="term" value="F:transition metal ion binding"/>
    <property type="evidence" value="ECO:0007669"/>
    <property type="project" value="TreeGrafter"/>
</dbReference>
<dbReference type="RefSeq" id="WP_165138094.1">
    <property type="nucleotide sequence ID" value="NZ_JAALLT010000001.1"/>
</dbReference>
<feature type="domain" description="CzcB-like C-terminal circularly permuted SH3-like" evidence="5">
    <location>
        <begin position="474"/>
        <end position="535"/>
    </location>
</feature>
<dbReference type="EMBL" id="JAALLT010000001">
    <property type="protein sequence ID" value="NGP75092.1"/>
    <property type="molecule type" value="Genomic_DNA"/>
</dbReference>
<evidence type="ECO:0000313" key="6">
    <source>
        <dbReference type="EMBL" id="NGP75092.1"/>
    </source>
</evidence>
<organism evidence="6 7">
    <name type="scientific">Halalkalibaculum roseum</name>
    <dbReference type="NCBI Taxonomy" id="2709311"/>
    <lineage>
        <taxon>Bacteria</taxon>
        <taxon>Pseudomonadati</taxon>
        <taxon>Balneolota</taxon>
        <taxon>Balneolia</taxon>
        <taxon>Balneolales</taxon>
        <taxon>Balneolaceae</taxon>
        <taxon>Halalkalibaculum</taxon>
    </lineage>
</organism>